<protein>
    <submittedName>
        <fullName evidence="1">N-acetylmuramoyl-L-alanine amidase</fullName>
        <ecNumber evidence="1">3.5.1.28</ecNumber>
    </submittedName>
</protein>
<sequence>MKRFSKNGIGIRMLAAVALSVIAIGSMLHAHGSDEQEQGVAPEIANSALARVGGLTEYFDSTVDMDADMAPPFVGEIIPIADMVSNGDTSTLYDVILQPGHYGRTSGSTGGGGALISEQKLAAGIVERLASRLKELGHSVAVIPADGFARPLKGYVFLSIHADGSSSPCASAPSLGYDDGSDLLGMHLVAYGLGTSLGYTYNEFMNDNFTANLSSYYVYKHIKSRIFEGVLEVGELSCPEEEQLLIDRKDIIADNLAYALDAAVTIGKLAGR</sequence>
<keyword evidence="2" id="KW-1185">Reference proteome</keyword>
<reference evidence="1" key="1">
    <citation type="submission" date="2021-07" db="EMBL/GenBank/DDBJ databases">
        <title>Roseobacter insulae sp. nov., isolated from a tidal flat.</title>
        <authorList>
            <person name="Park S."/>
            <person name="Yoon J.-H."/>
        </authorList>
    </citation>
    <scope>NUCLEOTIDE SEQUENCE</scope>
    <source>
        <strain evidence="1">YSTF-M11</strain>
    </source>
</reference>
<dbReference type="RefSeq" id="WP_219499663.1">
    <property type="nucleotide sequence ID" value="NZ_JAHXDN010000001.1"/>
</dbReference>
<comment type="caution">
    <text evidence="1">The sequence shown here is derived from an EMBL/GenBank/DDBJ whole genome shotgun (WGS) entry which is preliminary data.</text>
</comment>
<organism evidence="1 2">
    <name type="scientific">Roseobacter insulae</name>
    <dbReference type="NCBI Taxonomy" id="2859783"/>
    <lineage>
        <taxon>Bacteria</taxon>
        <taxon>Pseudomonadati</taxon>
        <taxon>Pseudomonadota</taxon>
        <taxon>Alphaproteobacteria</taxon>
        <taxon>Rhodobacterales</taxon>
        <taxon>Roseobacteraceae</taxon>
        <taxon>Roseobacter</taxon>
    </lineage>
</organism>
<dbReference type="Proteomes" id="UP001138661">
    <property type="component" value="Unassembled WGS sequence"/>
</dbReference>
<dbReference type="GO" id="GO:0008745">
    <property type="term" value="F:N-acetylmuramoyl-L-alanine amidase activity"/>
    <property type="evidence" value="ECO:0007669"/>
    <property type="project" value="UniProtKB-EC"/>
</dbReference>
<dbReference type="EC" id="3.5.1.28" evidence="1"/>
<name>A0A9X1FTC0_9RHOB</name>
<gene>
    <name evidence="1" type="ORF">KX928_05160</name>
</gene>
<evidence type="ECO:0000313" key="2">
    <source>
        <dbReference type="Proteomes" id="UP001138661"/>
    </source>
</evidence>
<dbReference type="EMBL" id="JAHXDN010000001">
    <property type="protein sequence ID" value="MBW4707171.1"/>
    <property type="molecule type" value="Genomic_DNA"/>
</dbReference>
<evidence type="ECO:0000313" key="1">
    <source>
        <dbReference type="EMBL" id="MBW4707171.1"/>
    </source>
</evidence>
<dbReference type="AlphaFoldDB" id="A0A9X1FTC0"/>
<accession>A0A9X1FTC0</accession>
<proteinExistence type="predicted"/>
<keyword evidence="1" id="KW-0378">Hydrolase</keyword>